<keyword evidence="4" id="KW-1185">Reference proteome</keyword>
<organism evidence="3 4">
    <name type="scientific">Sphingomonas quercus</name>
    <dbReference type="NCBI Taxonomy" id="2842451"/>
    <lineage>
        <taxon>Bacteria</taxon>
        <taxon>Pseudomonadati</taxon>
        <taxon>Pseudomonadota</taxon>
        <taxon>Alphaproteobacteria</taxon>
        <taxon>Sphingomonadales</taxon>
        <taxon>Sphingomonadaceae</taxon>
        <taxon>Sphingomonas</taxon>
    </lineage>
</organism>
<feature type="chain" id="PRO_5045876531" description="Proteophosphoglycan 5" evidence="2">
    <location>
        <begin position="21"/>
        <end position="95"/>
    </location>
</feature>
<feature type="compositionally biased region" description="Low complexity" evidence="1">
    <location>
        <begin position="60"/>
        <end position="79"/>
    </location>
</feature>
<feature type="signal peptide" evidence="2">
    <location>
        <begin position="1"/>
        <end position="20"/>
    </location>
</feature>
<evidence type="ECO:0000256" key="2">
    <source>
        <dbReference type="SAM" id="SignalP"/>
    </source>
</evidence>
<proteinExistence type="predicted"/>
<dbReference type="Proteomes" id="UP000776276">
    <property type="component" value="Unassembled WGS sequence"/>
</dbReference>
<evidence type="ECO:0000313" key="4">
    <source>
        <dbReference type="Proteomes" id="UP000776276"/>
    </source>
</evidence>
<dbReference type="RefSeq" id="WP_216323477.1">
    <property type="nucleotide sequence ID" value="NZ_JAHKRT010000004.1"/>
</dbReference>
<protein>
    <recommendedName>
        <fullName evidence="5">Proteophosphoglycan 5</fullName>
    </recommendedName>
</protein>
<dbReference type="EMBL" id="JAHKRT010000004">
    <property type="protein sequence ID" value="MBU3078008.1"/>
    <property type="molecule type" value="Genomic_DNA"/>
</dbReference>
<gene>
    <name evidence="3" type="ORF">KOF26_09035</name>
</gene>
<keyword evidence="2" id="KW-0732">Signal</keyword>
<feature type="region of interest" description="Disordered" evidence="1">
    <location>
        <begin position="19"/>
        <end position="95"/>
    </location>
</feature>
<reference evidence="3 4" key="1">
    <citation type="submission" date="2021-06" db="EMBL/GenBank/DDBJ databases">
        <title>Sphingomonas sp. XMGL2, whole genome shotgun sequencing project.</title>
        <authorList>
            <person name="Zhao G."/>
            <person name="Shen L."/>
        </authorList>
    </citation>
    <scope>NUCLEOTIDE SEQUENCE [LARGE SCALE GENOMIC DNA]</scope>
    <source>
        <strain evidence="3 4">XMGL2</strain>
    </source>
</reference>
<feature type="compositionally biased region" description="Low complexity" evidence="1">
    <location>
        <begin position="19"/>
        <end position="50"/>
    </location>
</feature>
<evidence type="ECO:0000313" key="3">
    <source>
        <dbReference type="EMBL" id="MBU3078008.1"/>
    </source>
</evidence>
<accession>A0ABS6BI80</accession>
<sequence>MRILLGITAAALAFPLAAQAQPAEQAAPAMPQDMPMAQSPADQSAPASTPETNMPSGPDAQAATPATSSTGAATSSDTAKPGKHKRDKTATEQPR</sequence>
<name>A0ABS6BI80_9SPHN</name>
<evidence type="ECO:0000256" key="1">
    <source>
        <dbReference type="SAM" id="MobiDB-lite"/>
    </source>
</evidence>
<comment type="caution">
    <text evidence="3">The sequence shown here is derived from an EMBL/GenBank/DDBJ whole genome shotgun (WGS) entry which is preliminary data.</text>
</comment>
<evidence type="ECO:0008006" key="5">
    <source>
        <dbReference type="Google" id="ProtNLM"/>
    </source>
</evidence>